<dbReference type="Gene3D" id="1.10.1660.10">
    <property type="match status" value="1"/>
</dbReference>
<evidence type="ECO:0000313" key="11">
    <source>
        <dbReference type="EMBL" id="HJC73918.1"/>
    </source>
</evidence>
<comment type="caution">
    <text evidence="11">The sequence shown here is derived from an EMBL/GenBank/DDBJ whole genome shotgun (WGS) entry which is preliminary data.</text>
</comment>
<dbReference type="SMART" id="SM00422">
    <property type="entry name" value="HTH_MERR"/>
    <property type="match status" value="1"/>
</dbReference>
<feature type="transmembrane region" description="Helical" evidence="9">
    <location>
        <begin position="532"/>
        <end position="553"/>
    </location>
</feature>
<dbReference type="SUPFAM" id="SSF46955">
    <property type="entry name" value="Putative DNA-binding domain"/>
    <property type="match status" value="1"/>
</dbReference>
<reference evidence="11" key="2">
    <citation type="submission" date="2021-04" db="EMBL/GenBank/DDBJ databases">
        <authorList>
            <person name="Gilroy R."/>
        </authorList>
    </citation>
    <scope>NUCLEOTIDE SEQUENCE</scope>
    <source>
        <strain evidence="11">CHK196-7946</strain>
    </source>
</reference>
<reference evidence="11" key="1">
    <citation type="journal article" date="2021" name="PeerJ">
        <title>Extensive microbial diversity within the chicken gut microbiome revealed by metagenomics and culture.</title>
        <authorList>
            <person name="Gilroy R."/>
            <person name="Ravi A."/>
            <person name="Getino M."/>
            <person name="Pursley I."/>
            <person name="Horton D.L."/>
            <person name="Alikhan N.F."/>
            <person name="Baker D."/>
            <person name="Gharbi K."/>
            <person name="Hall N."/>
            <person name="Watson M."/>
            <person name="Adriaenssens E.M."/>
            <person name="Foster-Nyarko E."/>
            <person name="Jarju S."/>
            <person name="Secka A."/>
            <person name="Antonio M."/>
            <person name="Oren A."/>
            <person name="Chaudhuri R.R."/>
            <person name="La Ragione R."/>
            <person name="Hildebrand F."/>
            <person name="Pallen M.J."/>
        </authorList>
    </citation>
    <scope>NUCLEOTIDE SEQUENCE</scope>
    <source>
        <strain evidence="11">CHK196-7946</strain>
    </source>
</reference>
<feature type="transmembrane region" description="Helical" evidence="9">
    <location>
        <begin position="574"/>
        <end position="601"/>
    </location>
</feature>
<gene>
    <name evidence="11" type="ORF">H9697_03070</name>
</gene>
<dbReference type="PANTHER" id="PTHR30204">
    <property type="entry name" value="REDOX-CYCLING DRUG-SENSING TRANSCRIPTIONAL ACTIVATOR SOXR"/>
    <property type="match status" value="1"/>
</dbReference>
<sequence>MNTKQAEELTGMSRQNIRYYERMGLLEPARDDSNAYRDYSEEDIRRLKLIRMLRMLDMPLKEIQDVINENVSLKEAVEHQREVLQTRQKQLGAAIEVCTSISREKADRPDVDSYLLRMETMERNGGIFARFVDDYKQVVHEEQERKFAFYADIPVNTAGAFEKVLRKYAADTGRKFRLLKKGKYPEFLLGTEIYTAVRVLERRKGDDDPAVKIICEKKESDQKHSRISGKRRKIFQGIHIIGKNIRRYRRKSILNLVLSMLAVMILAFYLGNMGSTRRMLTEMPETLDISGEIWNMCGKMNHGLFISYRVADDLYASSLIGNIAESSELIGSFSPAPPVAEGSEGEFSVTGINRMECLEGMDVSDISWIDGMDWELFQRSADTCLISAAFAEKTGLSAGDHVTFDLARYSQGLAGVTLTREELKPRTFTAAGVYQDEPGRDGGNPEVLLPLDVVKDIYEENDKVYFASSLSFQVTDPMKLDEVKQELSDAGLKEIIYGSPDSYVGIGVKLSDSVFIRSMESADRSRALLESFLPFIFLIVAAAGYIIPSLLFQSRREEYAVMRALGTGKRFCSLIFYMEHMLPAMAGALLGAAAGVLAGALGIAEAIPVWGIYLLFYMAGAAAAMWRFGRFSIAAVLAHRD</sequence>
<dbReference type="GO" id="GO:0003700">
    <property type="term" value="F:DNA-binding transcription factor activity"/>
    <property type="evidence" value="ECO:0007669"/>
    <property type="project" value="InterPro"/>
</dbReference>
<dbReference type="InterPro" id="IPR009061">
    <property type="entry name" value="DNA-bd_dom_put_sf"/>
</dbReference>
<dbReference type="InterPro" id="IPR000551">
    <property type="entry name" value="MerR-type_HTH_dom"/>
</dbReference>
<dbReference type="AlphaFoldDB" id="A0A9D2TM83"/>
<evidence type="ECO:0000256" key="3">
    <source>
        <dbReference type="ARBA" id="ARBA00022692"/>
    </source>
</evidence>
<keyword evidence="2" id="KW-1003">Cell membrane</keyword>
<keyword evidence="5" id="KW-0805">Transcription regulation</keyword>
<evidence type="ECO:0000256" key="8">
    <source>
        <dbReference type="ARBA" id="ARBA00023163"/>
    </source>
</evidence>
<dbReference type="InterPro" id="IPR047057">
    <property type="entry name" value="MerR_fam"/>
</dbReference>
<evidence type="ECO:0000256" key="1">
    <source>
        <dbReference type="ARBA" id="ARBA00004651"/>
    </source>
</evidence>
<dbReference type="GO" id="GO:0005886">
    <property type="term" value="C:plasma membrane"/>
    <property type="evidence" value="ECO:0007669"/>
    <property type="project" value="UniProtKB-SubCell"/>
</dbReference>
<evidence type="ECO:0000256" key="5">
    <source>
        <dbReference type="ARBA" id="ARBA00023015"/>
    </source>
</evidence>
<dbReference type="CDD" id="cd01106">
    <property type="entry name" value="HTH_TipAL-Mta"/>
    <property type="match status" value="1"/>
</dbReference>
<evidence type="ECO:0000256" key="9">
    <source>
        <dbReference type="SAM" id="Phobius"/>
    </source>
</evidence>
<dbReference type="Pfam" id="PF12704">
    <property type="entry name" value="MacB_PCD"/>
    <property type="match status" value="1"/>
</dbReference>
<evidence type="ECO:0000256" key="7">
    <source>
        <dbReference type="ARBA" id="ARBA00023136"/>
    </source>
</evidence>
<comment type="subcellular location">
    <subcellularLocation>
        <location evidence="1">Cell membrane</location>
        <topology evidence="1">Multi-pass membrane protein</topology>
    </subcellularLocation>
</comment>
<evidence type="ECO:0000313" key="12">
    <source>
        <dbReference type="Proteomes" id="UP000823902"/>
    </source>
</evidence>
<dbReference type="PANTHER" id="PTHR30204:SF94">
    <property type="entry name" value="HEAVY METAL-DEPENDENT TRANSCRIPTIONAL REGULATOR HI_0293-RELATED"/>
    <property type="match status" value="1"/>
</dbReference>
<evidence type="ECO:0000256" key="4">
    <source>
        <dbReference type="ARBA" id="ARBA00022989"/>
    </source>
</evidence>
<dbReference type="InterPro" id="IPR003838">
    <property type="entry name" value="ABC3_permease_C"/>
</dbReference>
<accession>A0A9D2TM83</accession>
<keyword evidence="6" id="KW-0238">DNA-binding</keyword>
<dbReference type="Proteomes" id="UP000823902">
    <property type="component" value="Unassembled WGS sequence"/>
</dbReference>
<keyword evidence="8" id="KW-0804">Transcription</keyword>
<evidence type="ECO:0000256" key="2">
    <source>
        <dbReference type="ARBA" id="ARBA00022475"/>
    </source>
</evidence>
<name>A0A9D2TM83_9FIRM</name>
<dbReference type="GO" id="GO:0003677">
    <property type="term" value="F:DNA binding"/>
    <property type="evidence" value="ECO:0007669"/>
    <property type="project" value="UniProtKB-KW"/>
</dbReference>
<feature type="domain" description="HTH merR-type" evidence="10">
    <location>
        <begin position="1"/>
        <end position="69"/>
    </location>
</feature>
<dbReference type="InterPro" id="IPR025857">
    <property type="entry name" value="MacB_PCD"/>
</dbReference>
<organism evidence="11 12">
    <name type="scientific">Candidatus Mediterraneibacter faecavium</name>
    <dbReference type="NCBI Taxonomy" id="2838668"/>
    <lineage>
        <taxon>Bacteria</taxon>
        <taxon>Bacillati</taxon>
        <taxon>Bacillota</taxon>
        <taxon>Clostridia</taxon>
        <taxon>Lachnospirales</taxon>
        <taxon>Lachnospiraceae</taxon>
        <taxon>Mediterraneibacter</taxon>
    </lineage>
</organism>
<evidence type="ECO:0000259" key="10">
    <source>
        <dbReference type="PROSITE" id="PS50937"/>
    </source>
</evidence>
<dbReference type="Pfam" id="PF02687">
    <property type="entry name" value="FtsX"/>
    <property type="match status" value="1"/>
</dbReference>
<proteinExistence type="predicted"/>
<protein>
    <submittedName>
        <fullName evidence="11">MerR family transcriptional regulator</fullName>
    </submittedName>
</protein>
<feature type="transmembrane region" description="Helical" evidence="9">
    <location>
        <begin position="253"/>
        <end position="271"/>
    </location>
</feature>
<keyword evidence="7 9" id="KW-0472">Membrane</keyword>
<keyword evidence="4 9" id="KW-1133">Transmembrane helix</keyword>
<evidence type="ECO:0000256" key="6">
    <source>
        <dbReference type="ARBA" id="ARBA00023125"/>
    </source>
</evidence>
<feature type="transmembrane region" description="Helical" evidence="9">
    <location>
        <begin position="607"/>
        <end position="626"/>
    </location>
</feature>
<keyword evidence="3 9" id="KW-0812">Transmembrane</keyword>
<dbReference type="PROSITE" id="PS50937">
    <property type="entry name" value="HTH_MERR_2"/>
    <property type="match status" value="1"/>
</dbReference>
<dbReference type="EMBL" id="DWVY01000012">
    <property type="protein sequence ID" value="HJC73918.1"/>
    <property type="molecule type" value="Genomic_DNA"/>
</dbReference>
<dbReference type="Pfam" id="PF13411">
    <property type="entry name" value="MerR_1"/>
    <property type="match status" value="1"/>
</dbReference>